<evidence type="ECO:0000259" key="5">
    <source>
        <dbReference type="SMART" id="SM00849"/>
    </source>
</evidence>
<dbReference type="PANTHER" id="PTHR42978">
    <property type="entry name" value="QUORUM-QUENCHING LACTONASE YTNP-RELATED-RELATED"/>
    <property type="match status" value="1"/>
</dbReference>
<dbReference type="AlphaFoldDB" id="A0A9P9DG83"/>
<dbReference type="PANTHER" id="PTHR42978:SF4">
    <property type="entry name" value="METALLO-BETA-LACTAMASE DOMAIN-CONTAINING PROTEIN"/>
    <property type="match status" value="1"/>
</dbReference>
<keyword evidence="3" id="KW-0378">Hydrolase</keyword>
<comment type="similarity">
    <text evidence="1">Belongs to the metallo-beta-lactamase superfamily.</text>
</comment>
<dbReference type="Gene3D" id="3.60.15.10">
    <property type="entry name" value="Ribonuclease Z/Hydroxyacylglutathione hydrolase-like"/>
    <property type="match status" value="1"/>
</dbReference>
<evidence type="ECO:0000313" key="7">
    <source>
        <dbReference type="Proteomes" id="UP000717696"/>
    </source>
</evidence>
<dbReference type="OrthoDB" id="10250730at2759"/>
<dbReference type="InterPro" id="IPR051013">
    <property type="entry name" value="MBL_superfamily_lactonases"/>
</dbReference>
<dbReference type="SMART" id="SM00849">
    <property type="entry name" value="Lactamase_B"/>
    <property type="match status" value="1"/>
</dbReference>
<dbReference type="CDD" id="cd07730">
    <property type="entry name" value="metallo-hydrolase-like_MBL-fold"/>
    <property type="match status" value="1"/>
</dbReference>
<evidence type="ECO:0000313" key="6">
    <source>
        <dbReference type="EMBL" id="KAH7118599.1"/>
    </source>
</evidence>
<dbReference type="SUPFAM" id="SSF56281">
    <property type="entry name" value="Metallo-hydrolase/oxidoreductase"/>
    <property type="match status" value="1"/>
</dbReference>
<proteinExistence type="inferred from homology"/>
<evidence type="ECO:0000256" key="2">
    <source>
        <dbReference type="ARBA" id="ARBA00022723"/>
    </source>
</evidence>
<organism evidence="6 7">
    <name type="scientific">Dactylonectria estremocensis</name>
    <dbReference type="NCBI Taxonomy" id="1079267"/>
    <lineage>
        <taxon>Eukaryota</taxon>
        <taxon>Fungi</taxon>
        <taxon>Dikarya</taxon>
        <taxon>Ascomycota</taxon>
        <taxon>Pezizomycotina</taxon>
        <taxon>Sordariomycetes</taxon>
        <taxon>Hypocreomycetidae</taxon>
        <taxon>Hypocreales</taxon>
        <taxon>Nectriaceae</taxon>
        <taxon>Dactylonectria</taxon>
    </lineage>
</organism>
<name>A0A9P9DG83_9HYPO</name>
<feature type="domain" description="Metallo-beta-lactamase" evidence="5">
    <location>
        <begin position="42"/>
        <end position="274"/>
    </location>
</feature>
<dbReference type="Pfam" id="PF00753">
    <property type="entry name" value="Lactamase_B"/>
    <property type="match status" value="1"/>
</dbReference>
<dbReference type="InterPro" id="IPR036866">
    <property type="entry name" value="RibonucZ/Hydroxyglut_hydro"/>
</dbReference>
<comment type="caution">
    <text evidence="6">The sequence shown here is derived from an EMBL/GenBank/DDBJ whole genome shotgun (WGS) entry which is preliminary data.</text>
</comment>
<dbReference type="EMBL" id="JAGMUU010000031">
    <property type="protein sequence ID" value="KAH7118599.1"/>
    <property type="molecule type" value="Genomic_DNA"/>
</dbReference>
<keyword evidence="7" id="KW-1185">Reference proteome</keyword>
<keyword evidence="4" id="KW-0862">Zinc</keyword>
<keyword evidence="2" id="KW-0479">Metal-binding</keyword>
<dbReference type="Proteomes" id="UP000717696">
    <property type="component" value="Unassembled WGS sequence"/>
</dbReference>
<evidence type="ECO:0000256" key="1">
    <source>
        <dbReference type="ARBA" id="ARBA00007749"/>
    </source>
</evidence>
<sequence length="317" mass="35535">MAKELPQASGHVEIILLDGGGFTTTDDTRIHADGHDQPYYLYDWCFYLHHKASGRKILWDLGISDDRNLYTPFVLNYHWPSCNPVGPRRCLVDQLGDLGVRSEDIDTIIFSHAHWDHCRPVKTEFPNAKVVFGPGTGAHCSPGHIRDGEMQPLVQWDSRFFGARDVCTDQYQELEGSWGPWGPFDHALDYLGDGSFWILTAPGHMEGNLAACARLESGELVLLASDCCHSRDIFLGTKQIANVPMPDGSSFCLHERLDAALDTIGKLREAVDEHGMHIAMAHDAEFIIEGKDATLMSLLHPLFDEECLTRIRARERP</sequence>
<evidence type="ECO:0000256" key="3">
    <source>
        <dbReference type="ARBA" id="ARBA00022801"/>
    </source>
</evidence>
<evidence type="ECO:0000256" key="4">
    <source>
        <dbReference type="ARBA" id="ARBA00022833"/>
    </source>
</evidence>
<reference evidence="6" key="1">
    <citation type="journal article" date="2021" name="Nat. Commun.">
        <title>Genetic determinants of endophytism in the Arabidopsis root mycobiome.</title>
        <authorList>
            <person name="Mesny F."/>
            <person name="Miyauchi S."/>
            <person name="Thiergart T."/>
            <person name="Pickel B."/>
            <person name="Atanasova L."/>
            <person name="Karlsson M."/>
            <person name="Huettel B."/>
            <person name="Barry K.W."/>
            <person name="Haridas S."/>
            <person name="Chen C."/>
            <person name="Bauer D."/>
            <person name="Andreopoulos W."/>
            <person name="Pangilinan J."/>
            <person name="LaButti K."/>
            <person name="Riley R."/>
            <person name="Lipzen A."/>
            <person name="Clum A."/>
            <person name="Drula E."/>
            <person name="Henrissat B."/>
            <person name="Kohler A."/>
            <person name="Grigoriev I.V."/>
            <person name="Martin F.M."/>
            <person name="Hacquard S."/>
        </authorList>
    </citation>
    <scope>NUCLEOTIDE SEQUENCE</scope>
    <source>
        <strain evidence="6">MPI-CAGE-AT-0021</strain>
    </source>
</reference>
<protein>
    <submittedName>
        <fullName evidence="6">Beta-lactamase-like protein</fullName>
    </submittedName>
</protein>
<gene>
    <name evidence="6" type="ORF">B0J13DRAFT_629723</name>
</gene>
<dbReference type="InterPro" id="IPR001279">
    <property type="entry name" value="Metallo-B-lactamas"/>
</dbReference>
<accession>A0A9P9DG83</accession>
<dbReference type="GO" id="GO:0046872">
    <property type="term" value="F:metal ion binding"/>
    <property type="evidence" value="ECO:0007669"/>
    <property type="project" value="UniProtKB-KW"/>
</dbReference>
<dbReference type="GO" id="GO:0016787">
    <property type="term" value="F:hydrolase activity"/>
    <property type="evidence" value="ECO:0007669"/>
    <property type="project" value="UniProtKB-KW"/>
</dbReference>